<evidence type="ECO:0000313" key="3">
    <source>
        <dbReference type="Proteomes" id="UP000252733"/>
    </source>
</evidence>
<proteinExistence type="predicted"/>
<keyword evidence="1" id="KW-0472">Membrane</keyword>
<evidence type="ECO:0000313" key="2">
    <source>
        <dbReference type="EMBL" id="RCW33322.1"/>
    </source>
</evidence>
<protein>
    <submittedName>
        <fullName evidence="2">Uncharacterized protein</fullName>
    </submittedName>
</protein>
<dbReference type="Proteomes" id="UP000252733">
    <property type="component" value="Unassembled WGS sequence"/>
</dbReference>
<dbReference type="EMBL" id="QPIZ01000013">
    <property type="protein sequence ID" value="RCW33322.1"/>
    <property type="molecule type" value="Genomic_DNA"/>
</dbReference>
<keyword evidence="3" id="KW-1185">Reference proteome</keyword>
<accession>A0A368UWX8</accession>
<evidence type="ECO:0000256" key="1">
    <source>
        <dbReference type="SAM" id="Phobius"/>
    </source>
</evidence>
<comment type="caution">
    <text evidence="2">The sequence shown here is derived from an EMBL/GenBank/DDBJ whole genome shotgun (WGS) entry which is preliminary data.</text>
</comment>
<name>A0A368UWX8_9BACT</name>
<gene>
    <name evidence="2" type="ORF">DFO77_11388</name>
</gene>
<feature type="transmembrane region" description="Helical" evidence="1">
    <location>
        <begin position="75"/>
        <end position="93"/>
    </location>
</feature>
<sequence>MAALIYTTTKFNEPGLISKEMYEVLKMKYNNDNNYNLVSEHDSFQDMVGSYYLWMIISFVVMIMGFGLGEGITTVIGGFAMMSLITSVIYYISEAPSKSKFVKERNIYLTKLESVIKESVDYDDFTMFYKIIDFGGSSKSYILTKRRQR</sequence>
<reference evidence="2 3" key="1">
    <citation type="submission" date="2018-07" db="EMBL/GenBank/DDBJ databases">
        <title>Freshwater and sediment microbial communities from various areas in North America, analyzing microbe dynamics in response to fracking.</title>
        <authorList>
            <person name="Lamendella R."/>
        </authorList>
    </citation>
    <scope>NUCLEOTIDE SEQUENCE [LARGE SCALE GENOMIC DNA]</scope>
    <source>
        <strain evidence="2 3">160A</strain>
    </source>
</reference>
<dbReference type="AlphaFoldDB" id="A0A368UWX8"/>
<keyword evidence="1" id="KW-0812">Transmembrane</keyword>
<feature type="transmembrane region" description="Helical" evidence="1">
    <location>
        <begin position="51"/>
        <end position="69"/>
    </location>
</feature>
<organism evidence="2 3">
    <name type="scientific">Marinilabilia salmonicolor</name>
    <dbReference type="NCBI Taxonomy" id="989"/>
    <lineage>
        <taxon>Bacteria</taxon>
        <taxon>Pseudomonadati</taxon>
        <taxon>Bacteroidota</taxon>
        <taxon>Bacteroidia</taxon>
        <taxon>Marinilabiliales</taxon>
        <taxon>Marinilabiliaceae</taxon>
        <taxon>Marinilabilia</taxon>
    </lineage>
</organism>
<dbReference type="RefSeq" id="WP_114437198.1">
    <property type="nucleotide sequence ID" value="NZ_QPIZ01000013.1"/>
</dbReference>
<keyword evidence="1" id="KW-1133">Transmembrane helix</keyword>